<dbReference type="OrthoDB" id="435881at2759"/>
<dbReference type="Gene3D" id="3.40.50.620">
    <property type="entry name" value="HUPs"/>
    <property type="match status" value="1"/>
</dbReference>
<dbReference type="InterPro" id="IPR036155">
    <property type="entry name" value="Crypto/Photolyase_N_sf"/>
</dbReference>
<comment type="caution">
    <text evidence="2">The sequence shown here is derived from an EMBL/GenBank/DDBJ whole genome shotgun (WGS) entry which is preliminary data.</text>
</comment>
<dbReference type="GO" id="GO:0016829">
    <property type="term" value="F:lyase activity"/>
    <property type="evidence" value="ECO:0007669"/>
    <property type="project" value="UniProtKB-KW"/>
</dbReference>
<proteinExistence type="predicted"/>
<name>A0A2U1NV40_ARTAN</name>
<dbReference type="SUPFAM" id="SSF52425">
    <property type="entry name" value="Cryptochrome/photolyase, N-terminal domain"/>
    <property type="match status" value="1"/>
</dbReference>
<dbReference type="STRING" id="35608.A0A2U1NV40"/>
<keyword evidence="3" id="KW-1185">Reference proteome</keyword>
<feature type="domain" description="Photolyase/cryptochrome alpha/beta" evidence="1">
    <location>
        <begin position="1"/>
        <end position="75"/>
    </location>
</feature>
<dbReference type="PROSITE" id="PS51645">
    <property type="entry name" value="PHR_CRY_ALPHA_BETA"/>
    <property type="match status" value="1"/>
</dbReference>
<keyword evidence="2" id="KW-0456">Lyase</keyword>
<protein>
    <submittedName>
        <fullName evidence="2">DNA photolyase</fullName>
    </submittedName>
</protein>
<evidence type="ECO:0000259" key="1">
    <source>
        <dbReference type="PROSITE" id="PS51645"/>
    </source>
</evidence>
<dbReference type="EMBL" id="PKPP01002140">
    <property type="protein sequence ID" value="PWA77351.1"/>
    <property type="molecule type" value="Genomic_DNA"/>
</dbReference>
<sequence length="75" mass="8492">MSSYGKPRDELECFLKAVVEVVTIGKNNALFSASFRMAGAKRYRFLVDTLVDLDYSLKNLDSRLLLFHGEPGDVY</sequence>
<dbReference type="InterPro" id="IPR014729">
    <property type="entry name" value="Rossmann-like_a/b/a_fold"/>
</dbReference>
<evidence type="ECO:0000313" key="2">
    <source>
        <dbReference type="EMBL" id="PWA77351.1"/>
    </source>
</evidence>
<organism evidence="2 3">
    <name type="scientific">Artemisia annua</name>
    <name type="common">Sweet wormwood</name>
    <dbReference type="NCBI Taxonomy" id="35608"/>
    <lineage>
        <taxon>Eukaryota</taxon>
        <taxon>Viridiplantae</taxon>
        <taxon>Streptophyta</taxon>
        <taxon>Embryophyta</taxon>
        <taxon>Tracheophyta</taxon>
        <taxon>Spermatophyta</taxon>
        <taxon>Magnoliopsida</taxon>
        <taxon>eudicotyledons</taxon>
        <taxon>Gunneridae</taxon>
        <taxon>Pentapetalae</taxon>
        <taxon>asterids</taxon>
        <taxon>campanulids</taxon>
        <taxon>Asterales</taxon>
        <taxon>Asteraceae</taxon>
        <taxon>Asteroideae</taxon>
        <taxon>Anthemideae</taxon>
        <taxon>Artemisiinae</taxon>
        <taxon>Artemisia</taxon>
    </lineage>
</organism>
<dbReference type="Proteomes" id="UP000245207">
    <property type="component" value="Unassembled WGS sequence"/>
</dbReference>
<dbReference type="InterPro" id="IPR006050">
    <property type="entry name" value="DNA_photolyase_N"/>
</dbReference>
<accession>A0A2U1NV40</accession>
<evidence type="ECO:0000313" key="3">
    <source>
        <dbReference type="Proteomes" id="UP000245207"/>
    </source>
</evidence>
<gene>
    <name evidence="2" type="ORF">CTI12_AA224520</name>
</gene>
<reference evidence="2 3" key="1">
    <citation type="journal article" date="2018" name="Mol. Plant">
        <title>The genome of Artemisia annua provides insight into the evolution of Asteraceae family and artemisinin biosynthesis.</title>
        <authorList>
            <person name="Shen Q."/>
            <person name="Zhang L."/>
            <person name="Liao Z."/>
            <person name="Wang S."/>
            <person name="Yan T."/>
            <person name="Shi P."/>
            <person name="Liu M."/>
            <person name="Fu X."/>
            <person name="Pan Q."/>
            <person name="Wang Y."/>
            <person name="Lv Z."/>
            <person name="Lu X."/>
            <person name="Zhang F."/>
            <person name="Jiang W."/>
            <person name="Ma Y."/>
            <person name="Chen M."/>
            <person name="Hao X."/>
            <person name="Li L."/>
            <person name="Tang Y."/>
            <person name="Lv G."/>
            <person name="Zhou Y."/>
            <person name="Sun X."/>
            <person name="Brodelius P.E."/>
            <person name="Rose J.K.C."/>
            <person name="Tang K."/>
        </authorList>
    </citation>
    <scope>NUCLEOTIDE SEQUENCE [LARGE SCALE GENOMIC DNA]</scope>
    <source>
        <strain evidence="3">cv. Huhao1</strain>
        <tissue evidence="2">Leaf</tissue>
    </source>
</reference>
<dbReference type="AlphaFoldDB" id="A0A2U1NV40"/>